<evidence type="ECO:0000259" key="3">
    <source>
        <dbReference type="PROSITE" id="PS50977"/>
    </source>
</evidence>
<gene>
    <name evidence="4" type="ORF">KV203_18420</name>
</gene>
<feature type="domain" description="HTH tetR-type" evidence="3">
    <location>
        <begin position="12"/>
        <end position="72"/>
    </location>
</feature>
<evidence type="ECO:0000256" key="2">
    <source>
        <dbReference type="PROSITE-ProRule" id="PRU00335"/>
    </source>
</evidence>
<sequence length="195" mass="21027">MSAPAFYDELRALRLERLLDASVAIITEEGWDRLSMTKVAQRSGVPRQSLYKEVGTKSELGAAVVHREVGRFLTGVRAGIAAHPDSVADGLAAAARFALEYGETNAVLKVILRPGHDPELLELLTVRPDVLEQVVQAVLDALGHPRAGTDARVVAARVAMVDSMVRLTLSHLLQPTVGIDEAVDRITHTVHGFPS</sequence>
<accession>A0ABX8S7F6</accession>
<dbReference type="Gene3D" id="1.10.357.10">
    <property type="entry name" value="Tetracycline Repressor, domain 2"/>
    <property type="match status" value="1"/>
</dbReference>
<dbReference type="RefSeq" id="WP_066469306.1">
    <property type="nucleotide sequence ID" value="NZ_CBCRUZ010000005.1"/>
</dbReference>
<protein>
    <submittedName>
        <fullName evidence="4">TetR family transcriptional regulator</fullName>
    </submittedName>
</protein>
<dbReference type="Pfam" id="PF00440">
    <property type="entry name" value="TetR_N"/>
    <property type="match status" value="1"/>
</dbReference>
<organism evidence="4 5">
    <name type="scientific">Skermania pinensis</name>
    <dbReference type="NCBI Taxonomy" id="39122"/>
    <lineage>
        <taxon>Bacteria</taxon>
        <taxon>Bacillati</taxon>
        <taxon>Actinomycetota</taxon>
        <taxon>Actinomycetes</taxon>
        <taxon>Mycobacteriales</taxon>
        <taxon>Gordoniaceae</taxon>
        <taxon>Skermania</taxon>
    </lineage>
</organism>
<dbReference type="Pfam" id="PF18556">
    <property type="entry name" value="TetR_C_35"/>
    <property type="match status" value="1"/>
</dbReference>
<dbReference type="InterPro" id="IPR001647">
    <property type="entry name" value="HTH_TetR"/>
</dbReference>
<feature type="DNA-binding region" description="H-T-H motif" evidence="2">
    <location>
        <begin position="35"/>
        <end position="54"/>
    </location>
</feature>
<dbReference type="PROSITE" id="PS50977">
    <property type="entry name" value="HTH_TETR_2"/>
    <property type="match status" value="1"/>
</dbReference>
<keyword evidence="5" id="KW-1185">Reference proteome</keyword>
<evidence type="ECO:0000313" key="4">
    <source>
        <dbReference type="EMBL" id="QXQ13739.1"/>
    </source>
</evidence>
<dbReference type="InterPro" id="IPR009057">
    <property type="entry name" value="Homeodomain-like_sf"/>
</dbReference>
<dbReference type="InterPro" id="IPR050109">
    <property type="entry name" value="HTH-type_TetR-like_transc_reg"/>
</dbReference>
<dbReference type="EMBL" id="CP079105">
    <property type="protein sequence ID" value="QXQ13739.1"/>
    <property type="molecule type" value="Genomic_DNA"/>
</dbReference>
<dbReference type="SUPFAM" id="SSF46689">
    <property type="entry name" value="Homeodomain-like"/>
    <property type="match status" value="1"/>
</dbReference>
<dbReference type="InterPro" id="IPR040611">
    <property type="entry name" value="AlkX_C"/>
</dbReference>
<reference evidence="4" key="1">
    <citation type="submission" date="2021-07" db="EMBL/GenBank/DDBJ databases">
        <title>Candidatus Kaistella beijingensis sp. nov. isolated from a municipal wastewater treatment plant is involved in sludge foaming.</title>
        <authorList>
            <person name="Song Y."/>
            <person name="Liu S.-J."/>
        </authorList>
    </citation>
    <scope>NUCLEOTIDE SEQUENCE</scope>
    <source>
        <strain evidence="4">DSM 43998</strain>
    </source>
</reference>
<proteinExistence type="predicted"/>
<dbReference type="PANTHER" id="PTHR30055">
    <property type="entry name" value="HTH-TYPE TRANSCRIPTIONAL REGULATOR RUTR"/>
    <property type="match status" value="1"/>
</dbReference>
<dbReference type="Proteomes" id="UP000887023">
    <property type="component" value="Chromosome"/>
</dbReference>
<evidence type="ECO:0000313" key="5">
    <source>
        <dbReference type="Proteomes" id="UP000887023"/>
    </source>
</evidence>
<dbReference type="PANTHER" id="PTHR30055:SF239">
    <property type="entry name" value="TRANSCRIPTIONAL REGULATORY PROTEIN"/>
    <property type="match status" value="1"/>
</dbReference>
<name>A0ABX8S7F6_9ACTN</name>
<keyword evidence="1 2" id="KW-0238">DNA-binding</keyword>
<evidence type="ECO:0000256" key="1">
    <source>
        <dbReference type="ARBA" id="ARBA00023125"/>
    </source>
</evidence>